<dbReference type="GO" id="GO:0004674">
    <property type="term" value="F:protein serine/threonine kinase activity"/>
    <property type="evidence" value="ECO:0007669"/>
    <property type="project" value="UniProtKB-KW"/>
</dbReference>
<evidence type="ECO:0000256" key="1">
    <source>
        <dbReference type="ARBA" id="ARBA00022527"/>
    </source>
</evidence>
<sequence>AFYFNSEGAFLGKVTGGSNDDVGLAEDEFFLATPLLPCALSNGVHGSVKKYTGNNLPGPVTDRLTEVIHAFVHFTYIYTRDSILFCDLQGALDKKGRLCLIDPQAHTYASCPVYLPNTVTGLTILQNTRKL</sequence>
<dbReference type="Pfam" id="PF02816">
    <property type="entry name" value="Alpha_kinase"/>
    <property type="match status" value="1"/>
</dbReference>
<keyword evidence="3" id="KW-0418">Kinase</keyword>
<evidence type="ECO:0000313" key="5">
    <source>
        <dbReference type="EMBL" id="KIP10696.1"/>
    </source>
</evidence>
<proteinExistence type="predicted"/>
<dbReference type="EMBL" id="KN840452">
    <property type="protein sequence ID" value="KIP10696.1"/>
    <property type="molecule type" value="Genomic_DNA"/>
</dbReference>
<dbReference type="HOGENOM" id="CLU_150161_0_0_1"/>
<organism evidence="5 6">
    <name type="scientific">Phlebiopsis gigantea (strain 11061_1 CR5-6)</name>
    <name type="common">White-rot fungus</name>
    <name type="synonym">Peniophora gigantea</name>
    <dbReference type="NCBI Taxonomy" id="745531"/>
    <lineage>
        <taxon>Eukaryota</taxon>
        <taxon>Fungi</taxon>
        <taxon>Dikarya</taxon>
        <taxon>Basidiomycota</taxon>
        <taxon>Agaricomycotina</taxon>
        <taxon>Agaricomycetes</taxon>
        <taxon>Polyporales</taxon>
        <taxon>Phanerochaetaceae</taxon>
        <taxon>Phlebiopsis</taxon>
    </lineage>
</organism>
<dbReference type="GO" id="GO:0005524">
    <property type="term" value="F:ATP binding"/>
    <property type="evidence" value="ECO:0007669"/>
    <property type="project" value="InterPro"/>
</dbReference>
<evidence type="ECO:0000256" key="3">
    <source>
        <dbReference type="ARBA" id="ARBA00022777"/>
    </source>
</evidence>
<dbReference type="InterPro" id="IPR011009">
    <property type="entry name" value="Kinase-like_dom_sf"/>
</dbReference>
<dbReference type="Proteomes" id="UP000053257">
    <property type="component" value="Unassembled WGS sequence"/>
</dbReference>
<evidence type="ECO:0000256" key="2">
    <source>
        <dbReference type="ARBA" id="ARBA00022679"/>
    </source>
</evidence>
<dbReference type="PROSITE" id="PS51158">
    <property type="entry name" value="ALPHA_KINASE"/>
    <property type="match status" value="1"/>
</dbReference>
<dbReference type="AlphaFoldDB" id="A0A0C3S4J2"/>
<evidence type="ECO:0000313" key="6">
    <source>
        <dbReference type="Proteomes" id="UP000053257"/>
    </source>
</evidence>
<protein>
    <recommendedName>
        <fullName evidence="4">Alpha-type protein kinase domain-containing protein</fullName>
    </recommendedName>
</protein>
<name>A0A0C3S4J2_PHLG1</name>
<feature type="non-terminal residue" evidence="5">
    <location>
        <position position="1"/>
    </location>
</feature>
<keyword evidence="2" id="KW-0808">Transferase</keyword>
<dbReference type="Gene3D" id="3.20.200.10">
    <property type="entry name" value="MHCK/EF2 kinase"/>
    <property type="match status" value="1"/>
</dbReference>
<evidence type="ECO:0000259" key="4">
    <source>
        <dbReference type="PROSITE" id="PS51158"/>
    </source>
</evidence>
<dbReference type="InterPro" id="IPR004166">
    <property type="entry name" value="a-kinase_dom"/>
</dbReference>
<dbReference type="OrthoDB" id="301415at2759"/>
<accession>A0A0C3S4J2</accession>
<reference evidence="5 6" key="1">
    <citation type="journal article" date="2014" name="PLoS Genet.">
        <title>Analysis of the Phlebiopsis gigantea genome, transcriptome and secretome provides insight into its pioneer colonization strategies of wood.</title>
        <authorList>
            <person name="Hori C."/>
            <person name="Ishida T."/>
            <person name="Igarashi K."/>
            <person name="Samejima M."/>
            <person name="Suzuki H."/>
            <person name="Master E."/>
            <person name="Ferreira P."/>
            <person name="Ruiz-Duenas F.J."/>
            <person name="Held B."/>
            <person name="Canessa P."/>
            <person name="Larrondo L.F."/>
            <person name="Schmoll M."/>
            <person name="Druzhinina I.S."/>
            <person name="Kubicek C.P."/>
            <person name="Gaskell J.A."/>
            <person name="Kersten P."/>
            <person name="St John F."/>
            <person name="Glasner J."/>
            <person name="Sabat G."/>
            <person name="Splinter BonDurant S."/>
            <person name="Syed K."/>
            <person name="Yadav J."/>
            <person name="Mgbeahuruike A.C."/>
            <person name="Kovalchuk A."/>
            <person name="Asiegbu F.O."/>
            <person name="Lackner G."/>
            <person name="Hoffmeister D."/>
            <person name="Rencoret J."/>
            <person name="Gutierrez A."/>
            <person name="Sun H."/>
            <person name="Lindquist E."/>
            <person name="Barry K."/>
            <person name="Riley R."/>
            <person name="Grigoriev I.V."/>
            <person name="Henrissat B."/>
            <person name="Kues U."/>
            <person name="Berka R.M."/>
            <person name="Martinez A.T."/>
            <person name="Covert S.F."/>
            <person name="Blanchette R.A."/>
            <person name="Cullen D."/>
        </authorList>
    </citation>
    <scope>NUCLEOTIDE SEQUENCE [LARGE SCALE GENOMIC DNA]</scope>
    <source>
        <strain evidence="5 6">11061_1 CR5-6</strain>
    </source>
</reference>
<dbReference type="SUPFAM" id="SSF56112">
    <property type="entry name" value="Protein kinase-like (PK-like)"/>
    <property type="match status" value="1"/>
</dbReference>
<gene>
    <name evidence="5" type="ORF">PHLGIDRAFT_65167</name>
</gene>
<keyword evidence="6" id="KW-1185">Reference proteome</keyword>
<keyword evidence="1" id="KW-0723">Serine/threonine-protein kinase</keyword>
<feature type="domain" description="Alpha-type protein kinase" evidence="4">
    <location>
        <begin position="1"/>
        <end position="131"/>
    </location>
</feature>